<dbReference type="SUPFAM" id="SSF51735">
    <property type="entry name" value="NAD(P)-binding Rossmann-fold domains"/>
    <property type="match status" value="1"/>
</dbReference>
<organism evidence="3 4">
    <name type="scientific">Candidatus Photodesmus katoptron Akat1</name>
    <dbReference type="NCBI Taxonomy" id="1236703"/>
    <lineage>
        <taxon>Bacteria</taxon>
        <taxon>Pseudomonadati</taxon>
        <taxon>Pseudomonadota</taxon>
        <taxon>Gammaproteobacteria</taxon>
        <taxon>Vibrionales</taxon>
        <taxon>Vibrionaceae</taxon>
        <taxon>Candidatus Photodesmus</taxon>
    </lineage>
</organism>
<proteinExistence type="inferred from homology"/>
<dbReference type="GO" id="GO:0016491">
    <property type="term" value="F:oxidoreductase activity"/>
    <property type="evidence" value="ECO:0007669"/>
    <property type="project" value="UniProtKB-KW"/>
</dbReference>
<dbReference type="AlphaFoldDB" id="S3DG92"/>
<sequence>MLIMNYSISVNALKDKVILVTGAGDGIGKQAALSFAKHGASVILLGRTLTKLKKTYNEIKLLGKTRIILFPLDMKEASKQNYLDIIKITKKKFGRLDGLLNNASVLGKLGPFLDITENIYDEVMKINVKSQLLLTQAALPLLYKSTDASIIFTSSSVGCKGRAFWGSYSISKFATEGMMQILADELSNTTIRVNAINPGRIRTKMRAKAFPLEDPELLKKPKNIMSLYLYLMSNQSKQINGQCIEAQSNKHFFNMIQES</sequence>
<dbReference type="Gene3D" id="3.40.50.720">
    <property type="entry name" value="NAD(P)-binding Rossmann-like Domain"/>
    <property type="match status" value="1"/>
</dbReference>
<dbReference type="eggNOG" id="COG1028">
    <property type="taxonomic scope" value="Bacteria"/>
</dbReference>
<dbReference type="STRING" id="28176.CF66_5008"/>
<dbReference type="PRINTS" id="PR00081">
    <property type="entry name" value="GDHRDH"/>
</dbReference>
<dbReference type="Proteomes" id="UP000053688">
    <property type="component" value="Unassembled WGS sequence"/>
</dbReference>
<dbReference type="PANTHER" id="PTHR42901">
    <property type="entry name" value="ALCOHOL DEHYDROGENASE"/>
    <property type="match status" value="1"/>
</dbReference>
<name>S3DG92_9GAMM</name>
<dbReference type="PANTHER" id="PTHR42901:SF1">
    <property type="entry name" value="ALCOHOL DEHYDROGENASE"/>
    <property type="match status" value="1"/>
</dbReference>
<dbReference type="InterPro" id="IPR020904">
    <property type="entry name" value="Sc_DH/Rdtase_CS"/>
</dbReference>
<gene>
    <name evidence="3" type="ORF">O1U_0750</name>
</gene>
<dbReference type="InterPro" id="IPR002347">
    <property type="entry name" value="SDR_fam"/>
</dbReference>
<dbReference type="PROSITE" id="PS00061">
    <property type="entry name" value="ADH_SHORT"/>
    <property type="match status" value="1"/>
</dbReference>
<accession>S3DG92</accession>
<keyword evidence="2" id="KW-0560">Oxidoreductase</keyword>
<dbReference type="EMBL" id="AMSD01000002">
    <property type="protein sequence ID" value="EPE37447.1"/>
    <property type="molecule type" value="Genomic_DNA"/>
</dbReference>
<comment type="similarity">
    <text evidence="1">Belongs to the short-chain dehydrogenases/reductases (SDR) family.</text>
</comment>
<protein>
    <submittedName>
        <fullName evidence="3">Putative oxidoreductase YciK</fullName>
    </submittedName>
</protein>
<evidence type="ECO:0000256" key="1">
    <source>
        <dbReference type="ARBA" id="ARBA00006484"/>
    </source>
</evidence>
<evidence type="ECO:0000256" key="2">
    <source>
        <dbReference type="ARBA" id="ARBA00023002"/>
    </source>
</evidence>
<evidence type="ECO:0000313" key="4">
    <source>
        <dbReference type="Proteomes" id="UP000053688"/>
    </source>
</evidence>
<keyword evidence="4" id="KW-1185">Reference proteome</keyword>
<reference evidence="3 4" key="1">
    <citation type="journal article" date="2014" name="Environ. Microbiol.">
        <title>Genomic signatures of obligate host dependence in the luminous bacterial symbiont of a vertebrate.</title>
        <authorList>
            <person name="Hendry T.A."/>
            <person name="de Wet J.R."/>
            <person name="Dunlap P.V."/>
        </authorList>
    </citation>
    <scope>NUCLEOTIDE SEQUENCE [LARGE SCALE GENOMIC DNA]</scope>
    <source>
        <strain evidence="3 4">Akat1</strain>
    </source>
</reference>
<comment type="caution">
    <text evidence="3">The sequence shown here is derived from an EMBL/GenBank/DDBJ whole genome shotgun (WGS) entry which is preliminary data.</text>
</comment>
<evidence type="ECO:0000313" key="3">
    <source>
        <dbReference type="EMBL" id="EPE37447.1"/>
    </source>
</evidence>
<dbReference type="NCBIfam" id="NF006509">
    <property type="entry name" value="PRK08945.1"/>
    <property type="match status" value="1"/>
</dbReference>
<dbReference type="Pfam" id="PF00106">
    <property type="entry name" value="adh_short"/>
    <property type="match status" value="1"/>
</dbReference>
<dbReference type="InterPro" id="IPR036291">
    <property type="entry name" value="NAD(P)-bd_dom_sf"/>
</dbReference>